<dbReference type="Gene3D" id="1.10.10.10">
    <property type="entry name" value="Winged helix-like DNA-binding domain superfamily/Winged helix DNA-binding domain"/>
    <property type="match status" value="1"/>
</dbReference>
<protein>
    <recommendedName>
        <fullName evidence="2">DUF7344 domain-containing protein</fullName>
    </recommendedName>
</protein>
<accession>A0A9Q4L6M2</accession>
<dbReference type="EMBL" id="JAMQOT010000017">
    <property type="protein sequence ID" value="MDF9748494.1"/>
    <property type="molecule type" value="Genomic_DNA"/>
</dbReference>
<dbReference type="InterPro" id="IPR036388">
    <property type="entry name" value="WH-like_DNA-bd_sf"/>
</dbReference>
<comment type="caution">
    <text evidence="3">The sequence shown here is derived from an EMBL/GenBank/DDBJ whole genome shotgun (WGS) entry which is preliminary data.</text>
</comment>
<feature type="region of interest" description="Disordered" evidence="1">
    <location>
        <begin position="1"/>
        <end position="21"/>
    </location>
</feature>
<gene>
    <name evidence="3" type="ORF">NDI89_23295</name>
</gene>
<feature type="domain" description="DUF7344" evidence="2">
    <location>
        <begin position="30"/>
        <end position="102"/>
    </location>
</feature>
<evidence type="ECO:0000313" key="4">
    <source>
        <dbReference type="Proteomes" id="UP001154061"/>
    </source>
</evidence>
<keyword evidence="4" id="KW-1185">Reference proteome</keyword>
<evidence type="ECO:0000259" key="2">
    <source>
        <dbReference type="Pfam" id="PF24035"/>
    </source>
</evidence>
<dbReference type="InterPro" id="IPR055768">
    <property type="entry name" value="DUF7344"/>
</dbReference>
<evidence type="ECO:0000256" key="1">
    <source>
        <dbReference type="SAM" id="MobiDB-lite"/>
    </source>
</evidence>
<reference evidence="3" key="1">
    <citation type="submission" date="2022-06" db="EMBL/GenBank/DDBJ databases">
        <title>Natrinema sp. a new haloarchaeum isolate from saline soil.</title>
        <authorList>
            <person name="Strakova D."/>
            <person name="Galisteo C."/>
            <person name="Sanchez-Porro C."/>
            <person name="Ventosa A."/>
        </authorList>
    </citation>
    <scope>NUCLEOTIDE SEQUENCE</scope>
    <source>
        <strain evidence="3">S1CR25-10</strain>
    </source>
</reference>
<name>A0A9Q4L6M2_9EURY</name>
<dbReference type="RefSeq" id="WP_277525276.1">
    <property type="nucleotide sequence ID" value="NZ_JAMQOT010000017.1"/>
</dbReference>
<dbReference type="Proteomes" id="UP001154061">
    <property type="component" value="Unassembled WGS sequence"/>
</dbReference>
<evidence type="ECO:0000313" key="3">
    <source>
        <dbReference type="EMBL" id="MDF9748494.1"/>
    </source>
</evidence>
<sequence length="126" mass="14526">MTTDSDDSDRYERRSTYGPDGSLSVDAVLDLLAHPFRRELLQYVADSTTATATLDDVTTHLHNQDGWQTDDRPDRDQIEVALEHTHLPKLTETGILEYDPCSRELRYRGDERLEAMLECLRSMERV</sequence>
<dbReference type="AlphaFoldDB" id="A0A9Q4L6M2"/>
<proteinExistence type="predicted"/>
<organism evidence="3 4">
    <name type="scientific">Natrinema salsiterrestre</name>
    <dbReference type="NCBI Taxonomy" id="2950540"/>
    <lineage>
        <taxon>Archaea</taxon>
        <taxon>Methanobacteriati</taxon>
        <taxon>Methanobacteriota</taxon>
        <taxon>Stenosarchaea group</taxon>
        <taxon>Halobacteria</taxon>
        <taxon>Halobacteriales</taxon>
        <taxon>Natrialbaceae</taxon>
        <taxon>Natrinema</taxon>
    </lineage>
</organism>
<dbReference type="Pfam" id="PF24035">
    <property type="entry name" value="DUF7344"/>
    <property type="match status" value="1"/>
</dbReference>